<name>A0A350H8W0_UNCW3</name>
<gene>
    <name evidence="1" type="ORF">DCW38_02205</name>
</gene>
<sequence>MTYKNGEWKDPTAIIELNTKKTEFQPCLTYDGNELWYTPDSRLGYTGHAVFRSKKTESGWGEPEEIISNFAEKPCVDSEGNIYFVHHFVDSSINIIEPDIYYCKKK</sequence>
<comment type="caution">
    <text evidence="1">The sequence shown here is derived from an EMBL/GenBank/DDBJ whole genome shotgun (WGS) entry which is preliminary data.</text>
</comment>
<evidence type="ECO:0000313" key="2">
    <source>
        <dbReference type="Proteomes" id="UP000264062"/>
    </source>
</evidence>
<evidence type="ECO:0000313" key="1">
    <source>
        <dbReference type="EMBL" id="HAV91976.1"/>
    </source>
</evidence>
<reference evidence="1 2" key="1">
    <citation type="journal article" date="2018" name="Nat. Biotechnol.">
        <title>A standardized bacterial taxonomy based on genome phylogeny substantially revises the tree of life.</title>
        <authorList>
            <person name="Parks D.H."/>
            <person name="Chuvochina M."/>
            <person name="Waite D.W."/>
            <person name="Rinke C."/>
            <person name="Skarshewski A."/>
            <person name="Chaumeil P.A."/>
            <person name="Hugenholtz P."/>
        </authorList>
    </citation>
    <scope>NUCLEOTIDE SEQUENCE [LARGE SCALE GENOMIC DNA]</scope>
    <source>
        <strain evidence="1">UBA9956</strain>
    </source>
</reference>
<organism evidence="1 2">
    <name type="scientific">candidate division WOR-3 bacterium</name>
    <dbReference type="NCBI Taxonomy" id="2052148"/>
    <lineage>
        <taxon>Bacteria</taxon>
        <taxon>Bacteria division WOR-3</taxon>
    </lineage>
</organism>
<accession>A0A350H8W0</accession>
<proteinExistence type="predicted"/>
<dbReference type="AlphaFoldDB" id="A0A350H8W0"/>
<protein>
    <submittedName>
        <fullName evidence="1">Uncharacterized protein</fullName>
    </submittedName>
</protein>
<dbReference type="Proteomes" id="UP000264062">
    <property type="component" value="Unassembled WGS sequence"/>
</dbReference>
<dbReference type="EMBL" id="DMZY01000066">
    <property type="protein sequence ID" value="HAV91976.1"/>
    <property type="molecule type" value="Genomic_DNA"/>
</dbReference>